<evidence type="ECO:0000256" key="6">
    <source>
        <dbReference type="RuleBase" id="RU000382"/>
    </source>
</evidence>
<evidence type="ECO:0000256" key="4">
    <source>
        <dbReference type="ARBA" id="ARBA00022898"/>
    </source>
</evidence>
<reference evidence="7 8" key="1">
    <citation type="journal article" date="2016" name="Front. Microbiol.">
        <title>Genomic Resource of Rice Seed Associated Bacteria.</title>
        <authorList>
            <person name="Midha S."/>
            <person name="Bansal K."/>
            <person name="Sharma S."/>
            <person name="Kumar N."/>
            <person name="Patil P.P."/>
            <person name="Chaudhry V."/>
            <person name="Patil P.B."/>
        </authorList>
    </citation>
    <scope>NUCLEOTIDE SEQUENCE [LARGE SCALE GENOMIC DNA]</scope>
    <source>
        <strain evidence="7 8">NS226</strain>
    </source>
</reference>
<keyword evidence="5 6" id="KW-0456">Lyase</keyword>
<protein>
    <submittedName>
        <fullName evidence="7">Uncharacterized protein</fullName>
    </submittedName>
</protein>
<evidence type="ECO:0000256" key="1">
    <source>
        <dbReference type="ARBA" id="ARBA00001933"/>
    </source>
</evidence>
<evidence type="ECO:0000313" key="7">
    <source>
        <dbReference type="EMBL" id="KTQ85278.1"/>
    </source>
</evidence>
<dbReference type="EMBL" id="LDPZ01000062">
    <property type="protein sequence ID" value="KTQ85278.1"/>
    <property type="molecule type" value="Genomic_DNA"/>
</dbReference>
<dbReference type="PANTHER" id="PTHR45677:SF8">
    <property type="entry name" value="CYSTEINE SULFINIC ACID DECARBOXYLASE"/>
    <property type="match status" value="1"/>
</dbReference>
<keyword evidence="4 6" id="KW-0663">Pyridoxal phosphate</keyword>
<dbReference type="InterPro" id="IPR015424">
    <property type="entry name" value="PyrdxlP-dep_Trfase"/>
</dbReference>
<dbReference type="GO" id="GO:0019752">
    <property type="term" value="P:carboxylic acid metabolic process"/>
    <property type="evidence" value="ECO:0007669"/>
    <property type="project" value="InterPro"/>
</dbReference>
<dbReference type="Pfam" id="PF00282">
    <property type="entry name" value="Pyridoxal_deC"/>
    <property type="match status" value="1"/>
</dbReference>
<evidence type="ECO:0000256" key="5">
    <source>
        <dbReference type="ARBA" id="ARBA00023239"/>
    </source>
</evidence>
<dbReference type="InterPro" id="IPR015421">
    <property type="entry name" value="PyrdxlP-dep_Trfase_major"/>
</dbReference>
<dbReference type="GO" id="GO:0016831">
    <property type="term" value="F:carboxy-lyase activity"/>
    <property type="evidence" value="ECO:0007669"/>
    <property type="project" value="UniProtKB-KW"/>
</dbReference>
<dbReference type="PANTHER" id="PTHR45677">
    <property type="entry name" value="GLUTAMATE DECARBOXYLASE-RELATED"/>
    <property type="match status" value="1"/>
</dbReference>
<dbReference type="Proteomes" id="UP000078272">
    <property type="component" value="Unassembled WGS sequence"/>
</dbReference>
<name>A0A175R2X2_9HYPH</name>
<comment type="caution">
    <text evidence="7">The sequence shown here is derived from an EMBL/GenBank/DDBJ whole genome shotgun (WGS) entry which is preliminary data.</text>
</comment>
<evidence type="ECO:0000256" key="3">
    <source>
        <dbReference type="ARBA" id="ARBA00022793"/>
    </source>
</evidence>
<dbReference type="RefSeq" id="WP_058636502.1">
    <property type="nucleotide sequence ID" value="NZ_LDPZ01000062.1"/>
</dbReference>
<gene>
    <name evidence="7" type="ORF">NS226_20240</name>
</gene>
<evidence type="ECO:0000256" key="2">
    <source>
        <dbReference type="ARBA" id="ARBA00009533"/>
    </source>
</evidence>
<dbReference type="GO" id="GO:0030170">
    <property type="term" value="F:pyridoxal phosphate binding"/>
    <property type="evidence" value="ECO:0007669"/>
    <property type="project" value="InterPro"/>
</dbReference>
<dbReference type="STRING" id="401562.NS365_07530"/>
<dbReference type="Gene3D" id="3.40.640.10">
    <property type="entry name" value="Type I PLP-dependent aspartate aminotransferase-like (Major domain)"/>
    <property type="match status" value="1"/>
</dbReference>
<dbReference type="SUPFAM" id="SSF53383">
    <property type="entry name" value="PLP-dependent transferases"/>
    <property type="match status" value="1"/>
</dbReference>
<comment type="cofactor">
    <cofactor evidence="1 6">
        <name>pyridoxal 5'-phosphate</name>
        <dbReference type="ChEBI" id="CHEBI:597326"/>
    </cofactor>
</comment>
<evidence type="ECO:0000313" key="8">
    <source>
        <dbReference type="Proteomes" id="UP000078272"/>
    </source>
</evidence>
<accession>A0A175R2X2</accession>
<keyword evidence="3" id="KW-0210">Decarboxylase</keyword>
<dbReference type="PATRIC" id="fig|401562.3.peg.4472"/>
<organism evidence="7 8">
    <name type="scientific">Aureimonas ureilytica</name>
    <dbReference type="NCBI Taxonomy" id="401562"/>
    <lineage>
        <taxon>Bacteria</taxon>
        <taxon>Pseudomonadati</taxon>
        <taxon>Pseudomonadota</taxon>
        <taxon>Alphaproteobacteria</taxon>
        <taxon>Hyphomicrobiales</taxon>
        <taxon>Aurantimonadaceae</taxon>
        <taxon>Aureimonas</taxon>
    </lineage>
</organism>
<comment type="similarity">
    <text evidence="2 6">Belongs to the group II decarboxylase family.</text>
</comment>
<proteinExistence type="inferred from homology"/>
<dbReference type="AlphaFoldDB" id="A0A175R2X2"/>
<dbReference type="GO" id="GO:0005737">
    <property type="term" value="C:cytoplasm"/>
    <property type="evidence" value="ECO:0007669"/>
    <property type="project" value="TreeGrafter"/>
</dbReference>
<dbReference type="InterPro" id="IPR002129">
    <property type="entry name" value="PyrdxlP-dep_de-COase"/>
</dbReference>
<sequence>MACLHCPVALTALVAELHVDAAYGGGLLLLRRFRSQLEGIACGDSVALDFHKMLFQPVSCGVLLVCFAEAFAPFALKADCLNPAPTLRAVEPVLAEMADLAGELDRFHV</sequence>